<comment type="caution">
    <text evidence="2">The sequence shown here is derived from an EMBL/GenBank/DDBJ whole genome shotgun (WGS) entry which is preliminary data.</text>
</comment>
<dbReference type="AlphaFoldDB" id="A0ABC9Y9Q2"/>
<protein>
    <submittedName>
        <fullName evidence="2">Mitochondrial enolase superfamily member 1</fullName>
    </submittedName>
</protein>
<dbReference type="Proteomes" id="UP001623348">
    <property type="component" value="Unassembled WGS sequence"/>
</dbReference>
<sequence length="84" mass="9134">MRLCGGTGRRAETGTPEGGAAAIQRDLDRLETRADRNLRQFNKGKCKVLPLGRNSPRHQHRLGAAQLQSSVAERDLGVLVDTKG</sequence>
<feature type="region of interest" description="Disordered" evidence="1">
    <location>
        <begin position="1"/>
        <end position="20"/>
    </location>
</feature>
<gene>
    <name evidence="2" type="ORF">GRJ2_003010800</name>
</gene>
<reference evidence="2 3" key="1">
    <citation type="submission" date="2024-06" db="EMBL/GenBank/DDBJ databases">
        <title>The draft genome of Grus japonensis, version 3.</title>
        <authorList>
            <person name="Nabeshima K."/>
            <person name="Suzuki S."/>
            <person name="Onuma M."/>
        </authorList>
    </citation>
    <scope>NUCLEOTIDE SEQUENCE [LARGE SCALE GENOMIC DNA]</scope>
    <source>
        <strain evidence="2 3">451A</strain>
    </source>
</reference>
<accession>A0ABC9Y9Q2</accession>
<keyword evidence="3" id="KW-1185">Reference proteome</keyword>
<dbReference type="EMBL" id="BAAFJT010000040">
    <property type="protein sequence ID" value="GAB0205452.1"/>
    <property type="molecule type" value="Genomic_DNA"/>
</dbReference>
<name>A0ABC9Y9Q2_GRUJA</name>
<evidence type="ECO:0000313" key="3">
    <source>
        <dbReference type="Proteomes" id="UP001623348"/>
    </source>
</evidence>
<evidence type="ECO:0000313" key="2">
    <source>
        <dbReference type="EMBL" id="GAB0205452.1"/>
    </source>
</evidence>
<evidence type="ECO:0000256" key="1">
    <source>
        <dbReference type="SAM" id="MobiDB-lite"/>
    </source>
</evidence>
<proteinExistence type="predicted"/>
<organism evidence="2 3">
    <name type="scientific">Grus japonensis</name>
    <name type="common">Japanese crane</name>
    <name type="synonym">Red-crowned crane</name>
    <dbReference type="NCBI Taxonomy" id="30415"/>
    <lineage>
        <taxon>Eukaryota</taxon>
        <taxon>Metazoa</taxon>
        <taxon>Chordata</taxon>
        <taxon>Craniata</taxon>
        <taxon>Vertebrata</taxon>
        <taxon>Euteleostomi</taxon>
        <taxon>Archelosauria</taxon>
        <taxon>Archosauria</taxon>
        <taxon>Dinosauria</taxon>
        <taxon>Saurischia</taxon>
        <taxon>Theropoda</taxon>
        <taxon>Coelurosauria</taxon>
        <taxon>Aves</taxon>
        <taxon>Neognathae</taxon>
        <taxon>Neoaves</taxon>
        <taxon>Gruiformes</taxon>
        <taxon>Gruidae</taxon>
        <taxon>Grus</taxon>
    </lineage>
</organism>